<protein>
    <submittedName>
        <fullName evidence="1">Uncharacterized protein</fullName>
    </submittedName>
</protein>
<reference evidence="1 2" key="1">
    <citation type="submission" date="2018-08" db="EMBL/GenBank/DDBJ databases">
        <title>Vibrio isolated from the Eastern China Marginal Seas.</title>
        <authorList>
            <person name="Li Y."/>
        </authorList>
    </citation>
    <scope>NUCLEOTIDE SEQUENCE [LARGE SCALE GENOMIC DNA]</scope>
    <source>
        <strain evidence="1 2">BEI233</strain>
    </source>
</reference>
<name>A0A3A6QY38_9VIBR</name>
<comment type="caution">
    <text evidence="1">The sequence shown here is derived from an EMBL/GenBank/DDBJ whole genome shotgun (WGS) entry which is preliminary data.</text>
</comment>
<dbReference type="AlphaFoldDB" id="A0A3A6QY38"/>
<proteinExistence type="predicted"/>
<sequence length="64" mass="7486">MRMSDIIVPLDTPSQVDGRSKKLIAAYKKERTRQEFTEVELNRAKIVMIDENGQMRRISLLVEH</sequence>
<dbReference type="RefSeq" id="WP_120029213.1">
    <property type="nucleotide sequence ID" value="NZ_QVMU01000001.1"/>
</dbReference>
<dbReference type="OrthoDB" id="5899365at2"/>
<evidence type="ECO:0000313" key="2">
    <source>
        <dbReference type="Proteomes" id="UP000273252"/>
    </source>
</evidence>
<evidence type="ECO:0000313" key="1">
    <source>
        <dbReference type="EMBL" id="RJX75456.1"/>
    </source>
</evidence>
<dbReference type="Proteomes" id="UP000273252">
    <property type="component" value="Unassembled WGS sequence"/>
</dbReference>
<dbReference type="EMBL" id="QVMU01000001">
    <property type="protein sequence ID" value="RJX75456.1"/>
    <property type="molecule type" value="Genomic_DNA"/>
</dbReference>
<accession>A0A3A6QY38</accession>
<organism evidence="1 2">
    <name type="scientific">Vibrio sinensis</name>
    <dbReference type="NCBI Taxonomy" id="2302434"/>
    <lineage>
        <taxon>Bacteria</taxon>
        <taxon>Pseudomonadati</taxon>
        <taxon>Pseudomonadota</taxon>
        <taxon>Gammaproteobacteria</taxon>
        <taxon>Vibrionales</taxon>
        <taxon>Vibrionaceae</taxon>
        <taxon>Vibrio</taxon>
    </lineage>
</organism>
<keyword evidence="2" id="KW-1185">Reference proteome</keyword>
<gene>
    <name evidence="1" type="ORF">DZ860_01885</name>
</gene>